<dbReference type="PANTHER" id="PTHR43317">
    <property type="entry name" value="THERMOSPERMINE SYNTHASE ACAULIS5"/>
    <property type="match status" value="1"/>
</dbReference>
<dbReference type="SUPFAM" id="SSF53335">
    <property type="entry name" value="S-adenosyl-L-methionine-dependent methyltransferases"/>
    <property type="match status" value="1"/>
</dbReference>
<gene>
    <name evidence="3" type="ORF">SXIM_52860</name>
</gene>
<dbReference type="NCBIfam" id="NF037959">
    <property type="entry name" value="MFS_SpdSyn"/>
    <property type="match status" value="1"/>
</dbReference>
<dbReference type="Proteomes" id="UP000034034">
    <property type="component" value="Chromosome"/>
</dbReference>
<evidence type="ECO:0000313" key="4">
    <source>
        <dbReference type="Proteomes" id="UP000034034"/>
    </source>
</evidence>
<evidence type="ECO:0000256" key="1">
    <source>
        <dbReference type="ARBA" id="ARBA00023115"/>
    </source>
</evidence>
<dbReference type="Gene3D" id="3.40.50.150">
    <property type="entry name" value="Vaccinia Virus protein VP39"/>
    <property type="match status" value="1"/>
</dbReference>
<protein>
    <submittedName>
        <fullName evidence="3">Type 12 methyltransferase</fullName>
    </submittedName>
</protein>
<feature type="region of interest" description="Disordered" evidence="2">
    <location>
        <begin position="257"/>
        <end position="284"/>
    </location>
</feature>
<evidence type="ECO:0000313" key="3">
    <source>
        <dbReference type="EMBL" id="AKG46670.1"/>
    </source>
</evidence>
<keyword evidence="4" id="KW-1185">Reference proteome</keyword>
<dbReference type="AlphaFoldDB" id="A0A0F7G0C7"/>
<dbReference type="EMBL" id="CP009922">
    <property type="protein sequence ID" value="AKG46670.1"/>
    <property type="molecule type" value="Genomic_DNA"/>
</dbReference>
<reference evidence="3" key="1">
    <citation type="submission" date="2019-08" db="EMBL/GenBank/DDBJ databases">
        <title>Complete genome sequence of a mangrove-derived Streptomyces xiamenensis.</title>
        <authorList>
            <person name="Xu J."/>
        </authorList>
    </citation>
    <scope>NUCLEOTIDE SEQUENCE</scope>
    <source>
        <strain evidence="3">318</strain>
    </source>
</reference>
<organism evidence="3 4">
    <name type="scientific">Streptomyces xiamenensis</name>
    <dbReference type="NCBI Taxonomy" id="408015"/>
    <lineage>
        <taxon>Bacteria</taxon>
        <taxon>Bacillati</taxon>
        <taxon>Actinomycetota</taxon>
        <taxon>Actinomycetes</taxon>
        <taxon>Kitasatosporales</taxon>
        <taxon>Streptomycetaceae</taxon>
        <taxon>Streptomyces</taxon>
    </lineage>
</organism>
<dbReference type="GO" id="GO:0006596">
    <property type="term" value="P:polyamine biosynthetic process"/>
    <property type="evidence" value="ECO:0007669"/>
    <property type="project" value="UniProtKB-KW"/>
</dbReference>
<accession>A0A0F7G0C7</accession>
<dbReference type="PANTHER" id="PTHR43317:SF1">
    <property type="entry name" value="THERMOSPERMINE SYNTHASE ACAULIS5"/>
    <property type="match status" value="1"/>
</dbReference>
<dbReference type="KEGG" id="sxi:SXIM_52860"/>
<dbReference type="STRING" id="408015.SXIM_52860"/>
<dbReference type="RefSeq" id="WP_046725259.1">
    <property type="nucleotide sequence ID" value="NZ_CP009922.3"/>
</dbReference>
<keyword evidence="3" id="KW-0808">Transferase</keyword>
<sequence length="284" mass="29866">MSEDEAIPVIRPVAYGTARLLPDVDRDGAWLLTVDGAPQSYVDLRDPTHLEFEYTRRIGHVLDTTAPAGDPLDLLHLGGGALTLPRYAAATRPGSRQRVVDADGPLAALIAERLPVPPAEPIETRVADAREELEAAPAGAYDLVIADVFDRSRIPGPMTTAGCAHAAARALRPGGCYAVNLADAAPFGFLRSQLANLADAFDQLCLVAEPSVLRGRRFGNLLLLASRTAPLPPDGLARRVAADPFPARVVHGAELTRLTGDARPVPEDAARPSPPPPAGAFGVG</sequence>
<dbReference type="HOGENOM" id="CLU_068637_2_0_11"/>
<evidence type="ECO:0000256" key="2">
    <source>
        <dbReference type="SAM" id="MobiDB-lite"/>
    </source>
</evidence>
<dbReference type="PATRIC" id="fig|408015.6.peg.5350"/>
<proteinExistence type="predicted"/>
<dbReference type="InterPro" id="IPR029063">
    <property type="entry name" value="SAM-dependent_MTases_sf"/>
</dbReference>
<name>A0A0F7G0C7_9ACTN</name>
<dbReference type="GO" id="GO:0032259">
    <property type="term" value="P:methylation"/>
    <property type="evidence" value="ECO:0007669"/>
    <property type="project" value="UniProtKB-KW"/>
</dbReference>
<keyword evidence="1" id="KW-0620">Polyamine biosynthesis</keyword>
<dbReference type="GO" id="GO:0008168">
    <property type="term" value="F:methyltransferase activity"/>
    <property type="evidence" value="ECO:0007669"/>
    <property type="project" value="UniProtKB-KW"/>
</dbReference>
<keyword evidence="3" id="KW-0489">Methyltransferase</keyword>